<dbReference type="Proteomes" id="UP001589575">
    <property type="component" value="Unassembled WGS sequence"/>
</dbReference>
<sequence length="62" mass="6585">MTVRVGAVAQVAVPRGRCGFSLARRVGSREVVTERGQVLAQRTLRVEPRGAGALDQPEQLGA</sequence>
<evidence type="ECO:0000313" key="1">
    <source>
        <dbReference type="EMBL" id="MFB9074298.1"/>
    </source>
</evidence>
<proteinExistence type="predicted"/>
<comment type="caution">
    <text evidence="1">The sequence shown here is derived from an EMBL/GenBank/DDBJ whole genome shotgun (WGS) entry which is preliminary data.</text>
</comment>
<name>A0ABV5G5S5_9MICC</name>
<evidence type="ECO:0000313" key="2">
    <source>
        <dbReference type="EMBL" id="MFB9074898.1"/>
    </source>
</evidence>
<keyword evidence="3" id="KW-1185">Reference proteome</keyword>
<evidence type="ECO:0000313" key="3">
    <source>
        <dbReference type="Proteomes" id="UP001589575"/>
    </source>
</evidence>
<accession>A0ABV5G5S5</accession>
<organism evidence="1 3">
    <name type="scientific">Citricoccus parietis</name>
    <dbReference type="NCBI Taxonomy" id="592307"/>
    <lineage>
        <taxon>Bacteria</taxon>
        <taxon>Bacillati</taxon>
        <taxon>Actinomycetota</taxon>
        <taxon>Actinomycetes</taxon>
        <taxon>Micrococcales</taxon>
        <taxon>Micrococcaceae</taxon>
        <taxon>Citricoccus</taxon>
    </lineage>
</organism>
<dbReference type="EMBL" id="JBHMFI010000003">
    <property type="protein sequence ID" value="MFB9074898.1"/>
    <property type="molecule type" value="Genomic_DNA"/>
</dbReference>
<dbReference type="EMBL" id="JBHMFI010000002">
    <property type="protein sequence ID" value="MFB9074298.1"/>
    <property type="molecule type" value="Genomic_DNA"/>
</dbReference>
<protein>
    <submittedName>
        <fullName evidence="1">Uncharacterized protein</fullName>
    </submittedName>
</protein>
<reference evidence="1 3" key="1">
    <citation type="submission" date="2024-09" db="EMBL/GenBank/DDBJ databases">
        <authorList>
            <person name="Sun Q."/>
            <person name="Mori K."/>
        </authorList>
    </citation>
    <scope>NUCLEOTIDE SEQUENCE [LARGE SCALE GENOMIC DNA]</scope>
    <source>
        <strain evidence="1 3">CCM 7609</strain>
    </source>
</reference>
<gene>
    <name evidence="1" type="ORF">ACFFX0_25115</name>
    <name evidence="2" type="ORF">ACFFX0_28410</name>
</gene>